<accession>A0ACD5UPH5</accession>
<evidence type="ECO:0000313" key="1">
    <source>
        <dbReference type="EnsemblPlants" id="AVESA.00010b.r2.2CG0287730.2.CDS"/>
    </source>
</evidence>
<sequence length="323" mass="36613">MASTEERLWHKSGETVGLLASSHGAYYPSSCTERTDLGCPEDLGELHDPLEEEDVVNSHYQPASMWTDSDACAIAFRALDLMFPREDSPDDSSDWSDWSAREEECDIDDGQVIDGNNEKDGPGSKIVDECSTQNGCDEDDDYNGYSKEKDKETDCPGSEVVDDCSTQEGSDKDDDCNGQVKEKDKETNCPAESALGYRTPEQMLQFFSMCLSSFDPPYPVSVYGIFAVRDELDQRRNYIFNRSRDDAVFIEKQDSFVLPLCSPCRGMYVLNRALLEVDLWVKRKGMYYQLTSSYFLHMLRLIYVESLIPCIMHGLLVMFATWT</sequence>
<protein>
    <submittedName>
        <fullName evidence="1">Uncharacterized protein</fullName>
    </submittedName>
</protein>
<reference evidence="1" key="1">
    <citation type="submission" date="2021-05" db="EMBL/GenBank/DDBJ databases">
        <authorList>
            <person name="Scholz U."/>
            <person name="Mascher M."/>
            <person name="Fiebig A."/>
        </authorList>
    </citation>
    <scope>NUCLEOTIDE SEQUENCE [LARGE SCALE GENOMIC DNA]</scope>
</reference>
<evidence type="ECO:0000313" key="2">
    <source>
        <dbReference type="Proteomes" id="UP001732700"/>
    </source>
</evidence>
<reference evidence="1" key="2">
    <citation type="submission" date="2025-09" db="UniProtKB">
        <authorList>
            <consortium name="EnsemblPlants"/>
        </authorList>
    </citation>
    <scope>IDENTIFICATION</scope>
</reference>
<organism evidence="1 2">
    <name type="scientific">Avena sativa</name>
    <name type="common">Oat</name>
    <dbReference type="NCBI Taxonomy" id="4498"/>
    <lineage>
        <taxon>Eukaryota</taxon>
        <taxon>Viridiplantae</taxon>
        <taxon>Streptophyta</taxon>
        <taxon>Embryophyta</taxon>
        <taxon>Tracheophyta</taxon>
        <taxon>Spermatophyta</taxon>
        <taxon>Magnoliopsida</taxon>
        <taxon>Liliopsida</taxon>
        <taxon>Poales</taxon>
        <taxon>Poaceae</taxon>
        <taxon>BOP clade</taxon>
        <taxon>Pooideae</taxon>
        <taxon>Poodae</taxon>
        <taxon>Poeae</taxon>
        <taxon>Poeae Chloroplast Group 1 (Aveneae type)</taxon>
        <taxon>Aveninae</taxon>
        <taxon>Avena</taxon>
    </lineage>
</organism>
<name>A0ACD5UPH5_AVESA</name>
<proteinExistence type="predicted"/>
<keyword evidence="2" id="KW-1185">Reference proteome</keyword>
<dbReference type="Proteomes" id="UP001732700">
    <property type="component" value="Chromosome 2C"/>
</dbReference>
<dbReference type="EnsemblPlants" id="AVESA.00010b.r2.2CG0287730.2">
    <property type="protein sequence ID" value="AVESA.00010b.r2.2CG0287730.2.CDS"/>
    <property type="gene ID" value="AVESA.00010b.r2.2CG0287730"/>
</dbReference>